<dbReference type="STRING" id="1842532.A7E78_12670"/>
<dbReference type="NCBIfam" id="TIGR00479">
    <property type="entry name" value="rumA"/>
    <property type="match status" value="1"/>
</dbReference>
<dbReference type="InterPro" id="IPR030390">
    <property type="entry name" value="MeTrfase_TrmA_AS"/>
</dbReference>
<dbReference type="EMBL" id="CP015519">
    <property type="protein sequence ID" value="APG28622.1"/>
    <property type="molecule type" value="Genomic_DNA"/>
</dbReference>
<name>A0A1L3GRQ1_9BACT</name>
<protein>
    <submittedName>
        <fullName evidence="6">23S rRNA (Uracil-5-)-methyltransferase RumA</fullName>
    </submittedName>
</protein>
<feature type="active site" description="Nucleophile" evidence="4">
    <location>
        <position position="418"/>
    </location>
</feature>
<comment type="similarity">
    <text evidence="4">Belongs to the class I-like SAM-binding methyltransferase superfamily. RNA M5U methyltransferase family.</text>
</comment>
<dbReference type="PANTHER" id="PTHR11061:SF30">
    <property type="entry name" value="TRNA (URACIL(54)-C(5))-METHYLTRANSFERASE"/>
    <property type="match status" value="1"/>
</dbReference>
<keyword evidence="7" id="KW-1185">Reference proteome</keyword>
<dbReference type="CDD" id="cd02440">
    <property type="entry name" value="AdoMet_MTases"/>
    <property type="match status" value="1"/>
</dbReference>
<organism evidence="6 7">
    <name type="scientific">Syntrophotalea acetylenivorans</name>
    <dbReference type="NCBI Taxonomy" id="1842532"/>
    <lineage>
        <taxon>Bacteria</taxon>
        <taxon>Pseudomonadati</taxon>
        <taxon>Thermodesulfobacteriota</taxon>
        <taxon>Desulfuromonadia</taxon>
        <taxon>Desulfuromonadales</taxon>
        <taxon>Syntrophotaleaceae</taxon>
        <taxon>Syntrophotalea</taxon>
    </lineage>
</organism>
<dbReference type="InterPro" id="IPR030391">
    <property type="entry name" value="MeTrfase_TrmA_CS"/>
</dbReference>
<evidence type="ECO:0000256" key="2">
    <source>
        <dbReference type="ARBA" id="ARBA00022679"/>
    </source>
</evidence>
<dbReference type="Pfam" id="PF05958">
    <property type="entry name" value="tRNA_U5-meth_tr"/>
    <property type="match status" value="1"/>
</dbReference>
<dbReference type="Gene3D" id="2.40.50.1070">
    <property type="match status" value="1"/>
</dbReference>
<sequence>MAKRPTNNNRPRRRQSLPTTQATISQLNDEGVGIAYHEGKELLVAGALAGEKVLVAIEHSGQRRSIGQLRRVLEKSPLRRTSPCNLAERCQSCALIQMDYEAQLRYKSAKLKQALADFEMLKDLQPQPILAAEHPLGYRTNAKLALSKERGKVHIGLYRRGTHKVVDIEDCPLHHPLINRIVRTVKDEIQRQKIFIYDPQTRRGLLRYLLIKVSPKNEKAMVTFVTAERNYREITHLAKWLARKVPEVISVHQNINGSTGNVVMGRETIRMLGVPDLIDQVGDIRLRISPTSFFQVNHEQAARIYELVRKWAALENHETALDLYCGIGGIALHLAKDAGSVTGIEVVEEAVLNACENARMNRLGNCHFLAGDSAELIHDLAPDSVKVAVINPPRSGCQAEVLEALAELAPARIIYVSCNPATLARDLDLLHEKSYRVTELQPVDMFPQTAHLETVVHLQHRN</sequence>
<evidence type="ECO:0000256" key="5">
    <source>
        <dbReference type="PROSITE-ProRule" id="PRU10015"/>
    </source>
</evidence>
<keyword evidence="3 4" id="KW-0949">S-adenosyl-L-methionine</keyword>
<keyword evidence="2 4" id="KW-0808">Transferase</keyword>
<feature type="binding site" evidence="4">
    <location>
        <position position="345"/>
    </location>
    <ligand>
        <name>S-adenosyl-L-methionine</name>
        <dbReference type="ChEBI" id="CHEBI:59789"/>
    </ligand>
</feature>
<evidence type="ECO:0000256" key="1">
    <source>
        <dbReference type="ARBA" id="ARBA00022603"/>
    </source>
</evidence>
<dbReference type="Gene3D" id="2.40.50.140">
    <property type="entry name" value="Nucleic acid-binding proteins"/>
    <property type="match status" value="1"/>
</dbReference>
<dbReference type="PROSITE" id="PS51687">
    <property type="entry name" value="SAM_MT_RNA_M5U"/>
    <property type="match status" value="1"/>
</dbReference>
<dbReference type="InterPro" id="IPR010280">
    <property type="entry name" value="U5_MeTrfase_fam"/>
</dbReference>
<accession>A0A1L3GRQ1</accession>
<evidence type="ECO:0000313" key="6">
    <source>
        <dbReference type="EMBL" id="APG28622.1"/>
    </source>
</evidence>
<dbReference type="RefSeq" id="WP_072284648.1">
    <property type="nucleotide sequence ID" value="NZ_CP015519.1"/>
</dbReference>
<feature type="binding site" evidence="4">
    <location>
        <position position="324"/>
    </location>
    <ligand>
        <name>S-adenosyl-L-methionine</name>
        <dbReference type="ChEBI" id="CHEBI:59789"/>
    </ligand>
</feature>
<dbReference type="FunFam" id="2.40.50.1070:FF:000003">
    <property type="entry name" value="23S rRNA (Uracil-5-)-methyltransferase RumA"/>
    <property type="match status" value="1"/>
</dbReference>
<evidence type="ECO:0000256" key="4">
    <source>
        <dbReference type="PROSITE-ProRule" id="PRU01024"/>
    </source>
</evidence>
<reference evidence="6 7" key="1">
    <citation type="journal article" date="2017" name="Genome Announc.">
        <title>Complete Genome Sequences of Two Acetylene-Fermenting Pelobacter acetylenicus Strains.</title>
        <authorList>
            <person name="Sutton J.M."/>
            <person name="Baesman S.M."/>
            <person name="Fierst J.L."/>
            <person name="Poret-Peterson A.T."/>
            <person name="Oremland R.S."/>
            <person name="Dunlap D.S."/>
            <person name="Akob D.M."/>
        </authorList>
    </citation>
    <scope>NUCLEOTIDE SEQUENCE [LARGE SCALE GENOMIC DNA]</scope>
    <source>
        <strain evidence="6 7">SFB93</strain>
    </source>
</reference>
<dbReference type="Gene3D" id="3.40.50.150">
    <property type="entry name" value="Vaccinia Virus protein VP39"/>
    <property type="match status" value="1"/>
</dbReference>
<evidence type="ECO:0000313" key="7">
    <source>
        <dbReference type="Proteomes" id="UP000182517"/>
    </source>
</evidence>
<dbReference type="Proteomes" id="UP000182517">
    <property type="component" value="Chromosome"/>
</dbReference>
<proteinExistence type="inferred from homology"/>
<feature type="binding site" evidence="4">
    <location>
        <position position="295"/>
    </location>
    <ligand>
        <name>S-adenosyl-L-methionine</name>
        <dbReference type="ChEBI" id="CHEBI:59789"/>
    </ligand>
</feature>
<dbReference type="PROSITE" id="PS01230">
    <property type="entry name" value="TRMA_1"/>
    <property type="match status" value="1"/>
</dbReference>
<feature type="active site" evidence="5">
    <location>
        <position position="418"/>
    </location>
</feature>
<dbReference type="AlphaFoldDB" id="A0A1L3GRQ1"/>
<dbReference type="InterPro" id="IPR029063">
    <property type="entry name" value="SAM-dependent_MTases_sf"/>
</dbReference>
<dbReference type="InterPro" id="IPR012340">
    <property type="entry name" value="NA-bd_OB-fold"/>
</dbReference>
<dbReference type="PANTHER" id="PTHR11061">
    <property type="entry name" value="RNA M5U METHYLTRANSFERASE"/>
    <property type="match status" value="1"/>
</dbReference>
<keyword evidence="1 4" id="KW-0489">Methyltransferase</keyword>
<dbReference type="KEGG" id="pef:A7E78_12670"/>
<dbReference type="GO" id="GO:0070475">
    <property type="term" value="P:rRNA base methylation"/>
    <property type="evidence" value="ECO:0007669"/>
    <property type="project" value="TreeGrafter"/>
</dbReference>
<dbReference type="OrthoDB" id="9804590at2"/>
<feature type="binding site" evidence="4">
    <location>
        <position position="391"/>
    </location>
    <ligand>
        <name>S-adenosyl-L-methionine</name>
        <dbReference type="ChEBI" id="CHEBI:59789"/>
    </ligand>
</feature>
<gene>
    <name evidence="6" type="ORF">A7E78_12670</name>
</gene>
<dbReference type="SUPFAM" id="SSF50249">
    <property type="entry name" value="Nucleic acid-binding proteins"/>
    <property type="match status" value="1"/>
</dbReference>
<dbReference type="PROSITE" id="PS01231">
    <property type="entry name" value="TRMA_2"/>
    <property type="match status" value="1"/>
</dbReference>
<dbReference type="FunFam" id="3.40.50.150:FF:000009">
    <property type="entry name" value="23S rRNA (Uracil(1939)-C(5))-methyltransferase RlmD"/>
    <property type="match status" value="1"/>
</dbReference>
<dbReference type="GO" id="GO:0070041">
    <property type="term" value="F:rRNA (uridine-C5-)-methyltransferase activity"/>
    <property type="evidence" value="ECO:0007669"/>
    <property type="project" value="TreeGrafter"/>
</dbReference>
<evidence type="ECO:0000256" key="3">
    <source>
        <dbReference type="ARBA" id="ARBA00022691"/>
    </source>
</evidence>
<dbReference type="SUPFAM" id="SSF53335">
    <property type="entry name" value="S-adenosyl-L-methionine-dependent methyltransferases"/>
    <property type="match status" value="1"/>
</dbReference>